<evidence type="ECO:0000313" key="7">
    <source>
        <dbReference type="Proteomes" id="UP001489004"/>
    </source>
</evidence>
<dbReference type="AlphaFoldDB" id="A0AAW1Q5X9"/>
<keyword evidence="3" id="KW-0808">Transferase</keyword>
<keyword evidence="1" id="KW-0597">Phosphoprotein</keyword>
<dbReference type="CDD" id="cd02440">
    <property type="entry name" value="AdoMet_MTases"/>
    <property type="match status" value="1"/>
</dbReference>
<evidence type="ECO:0008006" key="8">
    <source>
        <dbReference type="Google" id="ProtNLM"/>
    </source>
</evidence>
<dbReference type="GO" id="GO:0032259">
    <property type="term" value="P:methylation"/>
    <property type="evidence" value="ECO:0007669"/>
    <property type="project" value="UniProtKB-KW"/>
</dbReference>
<dbReference type="PANTHER" id="PTHR32183">
    <property type="match status" value="1"/>
</dbReference>
<dbReference type="PROSITE" id="PS51585">
    <property type="entry name" value="SAM_MT_TPMT"/>
    <property type="match status" value="1"/>
</dbReference>
<dbReference type="GO" id="GO:0008757">
    <property type="term" value="F:S-adenosylmethionine-dependent methyltransferase activity"/>
    <property type="evidence" value="ECO:0007669"/>
    <property type="project" value="InterPro"/>
</dbReference>
<sequence length="221" mass="24251">MAAVSPSYDSEQYNQRWRNAWDEGLQPGQAWDRSKASPAFTSLLDLGSLDVSGKRALVPGCGRGYDVLELARRGSTATGLELVPSAVEAANAFINGSNLGEQAKNATVIEGDFFTYADPQGPFDVGYDYTFLCALHPDMRSKWAETWAKLLRPGGQLITLMFPIDPLRDPSQGPPWPLTVELYSQLLTAQGFKQVSLDPVPEHQSAADRRGAEVLGRWHKL</sequence>
<keyword evidence="2" id="KW-0489">Methyltransferase</keyword>
<feature type="region of interest" description="Disordered" evidence="5">
    <location>
        <begin position="200"/>
        <end position="221"/>
    </location>
</feature>
<evidence type="ECO:0000256" key="3">
    <source>
        <dbReference type="ARBA" id="ARBA00022679"/>
    </source>
</evidence>
<protein>
    <recommendedName>
        <fullName evidence="8">S-adenosyl-L-methionine-dependent methyltransferase</fullName>
    </recommendedName>
</protein>
<dbReference type="InterPro" id="IPR029063">
    <property type="entry name" value="SAM-dependent_MTases_sf"/>
</dbReference>
<dbReference type="Pfam" id="PF05724">
    <property type="entry name" value="TPMT"/>
    <property type="match status" value="1"/>
</dbReference>
<evidence type="ECO:0000256" key="2">
    <source>
        <dbReference type="ARBA" id="ARBA00022603"/>
    </source>
</evidence>
<dbReference type="Proteomes" id="UP001489004">
    <property type="component" value="Unassembled WGS sequence"/>
</dbReference>
<organism evidence="6 7">
    <name type="scientific">[Myrmecia] bisecta</name>
    <dbReference type="NCBI Taxonomy" id="41462"/>
    <lineage>
        <taxon>Eukaryota</taxon>
        <taxon>Viridiplantae</taxon>
        <taxon>Chlorophyta</taxon>
        <taxon>core chlorophytes</taxon>
        <taxon>Trebouxiophyceae</taxon>
        <taxon>Trebouxiales</taxon>
        <taxon>Trebouxiaceae</taxon>
        <taxon>Myrmecia</taxon>
    </lineage>
</organism>
<dbReference type="SUPFAM" id="SSF53335">
    <property type="entry name" value="S-adenosyl-L-methionine-dependent methyltransferases"/>
    <property type="match status" value="1"/>
</dbReference>
<evidence type="ECO:0000256" key="4">
    <source>
        <dbReference type="ARBA" id="ARBA00022691"/>
    </source>
</evidence>
<dbReference type="InterPro" id="IPR008854">
    <property type="entry name" value="TPMT"/>
</dbReference>
<proteinExistence type="predicted"/>
<evidence type="ECO:0000313" key="6">
    <source>
        <dbReference type="EMBL" id="KAK9817695.1"/>
    </source>
</evidence>
<evidence type="ECO:0000256" key="5">
    <source>
        <dbReference type="SAM" id="MobiDB-lite"/>
    </source>
</evidence>
<dbReference type="Gene3D" id="3.40.50.150">
    <property type="entry name" value="Vaccinia Virus protein VP39"/>
    <property type="match status" value="1"/>
</dbReference>
<gene>
    <name evidence="6" type="ORF">WJX72_000782</name>
</gene>
<name>A0AAW1Q5X9_9CHLO</name>
<accession>A0AAW1Q5X9</accession>
<comment type="caution">
    <text evidence="6">The sequence shown here is derived from an EMBL/GenBank/DDBJ whole genome shotgun (WGS) entry which is preliminary data.</text>
</comment>
<reference evidence="6 7" key="1">
    <citation type="journal article" date="2024" name="Nat. Commun.">
        <title>Phylogenomics reveals the evolutionary origins of lichenization in chlorophyte algae.</title>
        <authorList>
            <person name="Puginier C."/>
            <person name="Libourel C."/>
            <person name="Otte J."/>
            <person name="Skaloud P."/>
            <person name="Haon M."/>
            <person name="Grisel S."/>
            <person name="Petersen M."/>
            <person name="Berrin J.G."/>
            <person name="Delaux P.M."/>
            <person name="Dal Grande F."/>
            <person name="Keller J."/>
        </authorList>
    </citation>
    <scope>NUCLEOTIDE SEQUENCE [LARGE SCALE GENOMIC DNA]</scope>
    <source>
        <strain evidence="6 7">SAG 2043</strain>
    </source>
</reference>
<keyword evidence="7" id="KW-1185">Reference proteome</keyword>
<keyword evidence="4" id="KW-0949">S-adenosyl-L-methionine</keyword>
<dbReference type="PANTHER" id="PTHR32183:SF11">
    <property type="entry name" value="THIOL METHYLTRANSFERASE 2-RELATED"/>
    <property type="match status" value="1"/>
</dbReference>
<evidence type="ECO:0000256" key="1">
    <source>
        <dbReference type="ARBA" id="ARBA00022553"/>
    </source>
</evidence>
<dbReference type="EMBL" id="JALJOR010000004">
    <property type="protein sequence ID" value="KAK9817695.1"/>
    <property type="molecule type" value="Genomic_DNA"/>
</dbReference>